<evidence type="ECO:0000256" key="6">
    <source>
        <dbReference type="ARBA" id="ARBA00022692"/>
    </source>
</evidence>
<dbReference type="NCBIfam" id="NF009285">
    <property type="entry name" value="PRK12645.1"/>
    <property type="match status" value="1"/>
</dbReference>
<feature type="domain" description="MrpA C-terminal/MbhD" evidence="18">
    <location>
        <begin position="638"/>
        <end position="702"/>
    </location>
</feature>
<keyword evidence="11 15" id="KW-0472">Membrane</keyword>
<feature type="transmembrane region" description="Helical" evidence="15">
    <location>
        <begin position="32"/>
        <end position="50"/>
    </location>
</feature>
<organism evidence="20 21">
    <name type="scientific">Paenibacillus macerans</name>
    <name type="common">Bacillus macerans</name>
    <dbReference type="NCBI Taxonomy" id="44252"/>
    <lineage>
        <taxon>Bacteria</taxon>
        <taxon>Bacillati</taxon>
        <taxon>Bacillota</taxon>
        <taxon>Bacilli</taxon>
        <taxon>Bacillales</taxon>
        <taxon>Paenibacillaceae</taxon>
        <taxon>Paenibacillus</taxon>
    </lineage>
</organism>
<evidence type="ECO:0000259" key="16">
    <source>
        <dbReference type="Pfam" id="PF00361"/>
    </source>
</evidence>
<evidence type="ECO:0000256" key="13">
    <source>
        <dbReference type="RuleBase" id="RU000320"/>
    </source>
</evidence>
<evidence type="ECO:0000256" key="4">
    <source>
        <dbReference type="ARBA" id="ARBA00022449"/>
    </source>
</evidence>
<keyword evidence="6 13" id="KW-0812">Transmembrane</keyword>
<evidence type="ECO:0000256" key="9">
    <source>
        <dbReference type="ARBA" id="ARBA00023053"/>
    </source>
</evidence>
<feature type="transmembrane region" description="Helical" evidence="15">
    <location>
        <begin position="80"/>
        <end position="101"/>
    </location>
</feature>
<feature type="transmembrane region" description="Helical" evidence="15">
    <location>
        <begin position="712"/>
        <end position="732"/>
    </location>
</feature>
<evidence type="ECO:0000256" key="10">
    <source>
        <dbReference type="ARBA" id="ARBA00023065"/>
    </source>
</evidence>
<evidence type="ECO:0000256" key="12">
    <source>
        <dbReference type="ARBA" id="ARBA00023201"/>
    </source>
</evidence>
<dbReference type="OrthoDB" id="9807568at2"/>
<feature type="domain" description="NADH:quinone oxidoreductase/Mrp antiporter transmembrane" evidence="16">
    <location>
        <begin position="130"/>
        <end position="430"/>
    </location>
</feature>
<evidence type="ECO:0000259" key="17">
    <source>
        <dbReference type="Pfam" id="PF00662"/>
    </source>
</evidence>
<dbReference type="PANTHER" id="PTHR43373">
    <property type="entry name" value="NA(+)/H(+) ANTIPORTER SUBUNIT"/>
    <property type="match status" value="1"/>
</dbReference>
<feature type="transmembrane region" description="Helical" evidence="15">
    <location>
        <begin position="436"/>
        <end position="454"/>
    </location>
</feature>
<feature type="transmembrane region" description="Helical" evidence="15">
    <location>
        <begin position="301"/>
        <end position="327"/>
    </location>
</feature>
<keyword evidence="9" id="KW-0915">Sodium</keyword>
<dbReference type="InterPro" id="IPR046806">
    <property type="entry name" value="MrpA_C/MbhE"/>
</dbReference>
<keyword evidence="12" id="KW-0739">Sodium transport</keyword>
<evidence type="ECO:0000313" key="20">
    <source>
        <dbReference type="EMBL" id="KFN11962.1"/>
    </source>
</evidence>
<dbReference type="AlphaFoldDB" id="A0A090ZMW8"/>
<keyword evidence="4" id="KW-0050">Antiport</keyword>
<dbReference type="STRING" id="44252.DJ90_6601"/>
<dbReference type="InterPro" id="IPR001750">
    <property type="entry name" value="ND/Mrp_TM"/>
</dbReference>
<dbReference type="PATRIC" id="fig|44252.3.peg.372"/>
<feature type="transmembrane region" description="Helical" evidence="15">
    <location>
        <begin position="474"/>
        <end position="494"/>
    </location>
</feature>
<feature type="transmembrane region" description="Helical" evidence="15">
    <location>
        <begin position="339"/>
        <end position="364"/>
    </location>
</feature>
<evidence type="ECO:0000256" key="3">
    <source>
        <dbReference type="ARBA" id="ARBA00022448"/>
    </source>
</evidence>
<dbReference type="Pfam" id="PF13244">
    <property type="entry name" value="MbhD"/>
    <property type="match status" value="1"/>
</dbReference>
<comment type="similarity">
    <text evidence="2">Belongs to the CPA3 antiporters (TC 2.A.63) subunit A family.</text>
</comment>
<accession>A0A090ZMW8</accession>
<feature type="transmembrane region" description="Helical" evidence="15">
    <location>
        <begin position="376"/>
        <end position="399"/>
    </location>
</feature>
<reference evidence="20 21" key="1">
    <citation type="submission" date="2014-04" db="EMBL/GenBank/DDBJ databases">
        <authorList>
            <person name="Bishop-Lilly K.A."/>
            <person name="Broomall S.M."/>
            <person name="Chain P.S."/>
            <person name="Chertkov O."/>
            <person name="Coyne S.R."/>
            <person name="Daligault H.E."/>
            <person name="Davenport K.W."/>
            <person name="Erkkila T."/>
            <person name="Frey K.G."/>
            <person name="Gibbons H.S."/>
            <person name="Gu W."/>
            <person name="Jaissle J."/>
            <person name="Johnson S.L."/>
            <person name="Koroleva G.I."/>
            <person name="Ladner J.T."/>
            <person name="Lo C.-C."/>
            <person name="Minogue T.D."/>
            <person name="Munk C."/>
            <person name="Palacios G.F."/>
            <person name="Redden C.L."/>
            <person name="Rosenzweig C.N."/>
            <person name="Scholz M.B."/>
            <person name="Teshima H."/>
            <person name="Xu Y."/>
        </authorList>
    </citation>
    <scope>NUCLEOTIDE SEQUENCE [LARGE SCALE GENOMIC DNA]</scope>
    <source>
        <strain evidence="20 21">8244</strain>
    </source>
</reference>
<feature type="transmembrane region" description="Helical" evidence="15">
    <location>
        <begin position="244"/>
        <end position="262"/>
    </location>
</feature>
<evidence type="ECO:0000256" key="5">
    <source>
        <dbReference type="ARBA" id="ARBA00022475"/>
    </source>
</evidence>
<keyword evidence="3" id="KW-0813">Transport</keyword>
<dbReference type="GO" id="GO:0015297">
    <property type="term" value="F:antiporter activity"/>
    <property type="evidence" value="ECO:0007669"/>
    <property type="project" value="UniProtKB-KW"/>
</dbReference>
<feature type="transmembrane region" description="Helical" evidence="15">
    <location>
        <begin position="135"/>
        <end position="155"/>
    </location>
</feature>
<dbReference type="Pfam" id="PF00662">
    <property type="entry name" value="Proton_antipo_N"/>
    <property type="match status" value="1"/>
</dbReference>
<dbReference type="HOGENOM" id="CLU_007100_2_1_9"/>
<dbReference type="PRINTS" id="PR01434">
    <property type="entry name" value="NADHDHGNASE5"/>
</dbReference>
<evidence type="ECO:0000256" key="2">
    <source>
        <dbReference type="ARBA" id="ARBA00008483"/>
    </source>
</evidence>
<dbReference type="Pfam" id="PF20501">
    <property type="entry name" value="MbhE"/>
    <property type="match status" value="1"/>
</dbReference>
<feature type="transmembrane region" description="Helical" evidence="15">
    <location>
        <begin position="525"/>
        <end position="547"/>
    </location>
</feature>
<dbReference type="GO" id="GO:0006814">
    <property type="term" value="P:sodium ion transport"/>
    <property type="evidence" value="ECO:0007669"/>
    <property type="project" value="UniProtKB-KW"/>
</dbReference>
<dbReference type="PANTHER" id="PTHR43373:SF1">
    <property type="entry name" value="NA(+)_H(+) ANTIPORTER SUBUNIT A"/>
    <property type="match status" value="1"/>
</dbReference>
<evidence type="ECO:0000256" key="14">
    <source>
        <dbReference type="SAM" id="MobiDB-lite"/>
    </source>
</evidence>
<feature type="transmembrane region" description="Helical" evidence="15">
    <location>
        <begin position="596"/>
        <end position="618"/>
    </location>
</feature>
<dbReference type="InterPro" id="IPR005663">
    <property type="entry name" value="MrpA/MnhA1/PhaAB"/>
</dbReference>
<evidence type="ECO:0000256" key="11">
    <source>
        <dbReference type="ARBA" id="ARBA00023136"/>
    </source>
</evidence>
<keyword evidence="8 15" id="KW-1133">Transmembrane helix</keyword>
<sequence length="825" mass="91326">MATFFIFMFLPLISALAVPFLYKYLNRQVHTGWFVLLVPLTIFIYLLQYIPHVAAGETYKYTLSWIPSFNINITSYVDGLGLLFGLLISGVGTLVIIYSIFYMSKIREALHNFYVYLLMFMGAMLGLVFSDHLLVLYGFWELTSVSSFLLISYWYERQSSRQGALKSLLITVLGGFGMLAGFIMLIIIGDTYSIRELMANVNMIQGHALFIPAMLCILLGAFTKSAQFPFGIWLPDAMEAPTPVSSYLHSATMVKAGIYLVARMTPIFGGSAVWFWLVAGIGIITLLYGSLTALKQTDLKALLAYSTISQLGMIMSLLGVGSLAVYFGPGESGTVFTVATFAALFHLFNHSTFKGSLFMVVGIIDHETGRRDIRYLGGLMQVMPITFTIALIGAFSMAGLPPFNGFLSKEMFFGAVTEVSHAGIFGLGHIGMAFPIIAWVASIFTFVYCMIFVFKTFGGRFRSEKLTREVHEAPLGMLISPIVLGLLVILIFFFPNVLGKYILAPALTAVLPMMSVSAYDLKISAWHGLNMELLMTIGVVAVGIFLFKTAKRWIKAVRNYPQRLTLNHLYNQTLRGTEKLSASLTNRYMTGSLRHYLIYIFAFFTILLMGSLLLFYGIRFDFSNNASVSVFDAGLVIGMIIAALTVLLTSHRILAIVALGALGYMVSMFFVIFRAPDLALTQMVVETVTTVLFLLCFYHLPKLAKDIERIPFKLTNLLISAAVGLTVTVLALSANGHKLFESITSFFENAYELAGAKNIVNAILVDFRGFDTMLEISVLTIAGLGVYILIHQRSKRADASEASLLEADSRSSAHQTFRRGQDETE</sequence>
<keyword evidence="5" id="KW-1003">Cell membrane</keyword>
<feature type="transmembrane region" description="Helical" evidence="15">
    <location>
        <begin position="6"/>
        <end position="25"/>
    </location>
</feature>
<feature type="domain" description="NADH-Ubiquinone oxidoreductase (complex I) chain 5 N-terminal" evidence="17">
    <location>
        <begin position="66"/>
        <end position="113"/>
    </location>
</feature>
<evidence type="ECO:0000256" key="8">
    <source>
        <dbReference type="ARBA" id="ARBA00022989"/>
    </source>
</evidence>
<evidence type="ECO:0000259" key="19">
    <source>
        <dbReference type="Pfam" id="PF20501"/>
    </source>
</evidence>
<dbReference type="InterPro" id="IPR001516">
    <property type="entry name" value="Proton_antipo_N"/>
</dbReference>
<proteinExistence type="inferred from homology"/>
<feature type="transmembrane region" description="Helical" evidence="15">
    <location>
        <begin position="274"/>
        <end position="294"/>
    </location>
</feature>
<evidence type="ECO:0000256" key="1">
    <source>
        <dbReference type="ARBA" id="ARBA00004651"/>
    </source>
</evidence>
<feature type="region of interest" description="Disordered" evidence="14">
    <location>
        <begin position="806"/>
        <end position="825"/>
    </location>
</feature>
<feature type="transmembrane region" description="Helical" evidence="15">
    <location>
        <begin position="653"/>
        <end position="673"/>
    </location>
</feature>
<feature type="domain" description="MrpA C-terminal/MbhE" evidence="19">
    <location>
        <begin position="714"/>
        <end position="792"/>
    </location>
</feature>
<protein>
    <submittedName>
        <fullName evidence="20">Na(+)/H(+) antiporter subunit A</fullName>
    </submittedName>
</protein>
<feature type="transmembrane region" description="Helical" evidence="15">
    <location>
        <begin position="204"/>
        <end position="223"/>
    </location>
</feature>
<dbReference type="GO" id="GO:0005886">
    <property type="term" value="C:plasma membrane"/>
    <property type="evidence" value="ECO:0007669"/>
    <property type="project" value="UniProtKB-SubCell"/>
</dbReference>
<dbReference type="InterPro" id="IPR050616">
    <property type="entry name" value="CPA3_Na-H_Antiporter_A"/>
</dbReference>
<comment type="caution">
    <text evidence="20">The sequence shown here is derived from an EMBL/GenBank/DDBJ whole genome shotgun (WGS) entry which is preliminary data.</text>
</comment>
<evidence type="ECO:0000256" key="15">
    <source>
        <dbReference type="SAM" id="Phobius"/>
    </source>
</evidence>
<evidence type="ECO:0000256" key="7">
    <source>
        <dbReference type="ARBA" id="ARBA00022781"/>
    </source>
</evidence>
<dbReference type="InterPro" id="IPR025383">
    <property type="entry name" value="MrpA_C/MbhD"/>
</dbReference>
<evidence type="ECO:0000259" key="18">
    <source>
        <dbReference type="Pfam" id="PF13244"/>
    </source>
</evidence>
<name>A0A090ZMW8_PAEMA</name>
<comment type="subcellular location">
    <subcellularLocation>
        <location evidence="1">Cell membrane</location>
        <topology evidence="1">Multi-pass membrane protein</topology>
    </subcellularLocation>
    <subcellularLocation>
        <location evidence="13">Membrane</location>
        <topology evidence="13">Multi-pass membrane protein</topology>
    </subcellularLocation>
</comment>
<dbReference type="RefSeq" id="WP_115311255.1">
    <property type="nucleotide sequence ID" value="NZ_JAKOBR010000147.1"/>
</dbReference>
<feature type="transmembrane region" description="Helical" evidence="15">
    <location>
        <begin position="167"/>
        <end position="189"/>
    </location>
</feature>
<gene>
    <name evidence="20" type="primary">mrpA</name>
    <name evidence="20" type="ORF">DJ90_6601</name>
</gene>
<dbReference type="NCBIfam" id="TIGR00940">
    <property type="entry name" value="2a6301s01"/>
    <property type="match status" value="1"/>
</dbReference>
<feature type="transmembrane region" description="Helical" evidence="15">
    <location>
        <begin position="113"/>
        <end position="129"/>
    </location>
</feature>
<keyword evidence="7" id="KW-0375">Hydrogen ion transport</keyword>
<dbReference type="GeneID" id="77010076"/>
<dbReference type="Pfam" id="PF00361">
    <property type="entry name" value="Proton_antipo_M"/>
    <property type="match status" value="1"/>
</dbReference>
<feature type="transmembrane region" description="Helical" evidence="15">
    <location>
        <begin position="630"/>
        <end position="648"/>
    </location>
</feature>
<evidence type="ECO:0000313" key="21">
    <source>
        <dbReference type="Proteomes" id="UP000029278"/>
    </source>
</evidence>
<keyword evidence="21" id="KW-1185">Reference proteome</keyword>
<dbReference type="Proteomes" id="UP000029278">
    <property type="component" value="Unassembled WGS sequence"/>
</dbReference>
<feature type="transmembrane region" description="Helical" evidence="15">
    <location>
        <begin position="679"/>
        <end position="700"/>
    </location>
</feature>
<dbReference type="GO" id="GO:1902600">
    <property type="term" value="P:proton transmembrane transport"/>
    <property type="evidence" value="ECO:0007669"/>
    <property type="project" value="UniProtKB-KW"/>
</dbReference>
<dbReference type="EMBL" id="JMQA01000003">
    <property type="protein sequence ID" value="KFN11962.1"/>
    <property type="molecule type" value="Genomic_DNA"/>
</dbReference>
<feature type="transmembrane region" description="Helical" evidence="15">
    <location>
        <begin position="772"/>
        <end position="790"/>
    </location>
</feature>
<keyword evidence="10" id="KW-0406">Ion transport</keyword>